<evidence type="ECO:0000313" key="2">
    <source>
        <dbReference type="Proteomes" id="UP001054837"/>
    </source>
</evidence>
<dbReference type="AlphaFoldDB" id="A0AAV4RQP7"/>
<reference evidence="1 2" key="1">
    <citation type="submission" date="2021-06" db="EMBL/GenBank/DDBJ databases">
        <title>Caerostris darwini draft genome.</title>
        <authorList>
            <person name="Kono N."/>
            <person name="Arakawa K."/>
        </authorList>
    </citation>
    <scope>NUCLEOTIDE SEQUENCE [LARGE SCALE GENOMIC DNA]</scope>
</reference>
<keyword evidence="2" id="KW-1185">Reference proteome</keyword>
<dbReference type="EMBL" id="BPLQ01006470">
    <property type="protein sequence ID" value="GIY22661.1"/>
    <property type="molecule type" value="Genomic_DNA"/>
</dbReference>
<organism evidence="1 2">
    <name type="scientific">Caerostris darwini</name>
    <dbReference type="NCBI Taxonomy" id="1538125"/>
    <lineage>
        <taxon>Eukaryota</taxon>
        <taxon>Metazoa</taxon>
        <taxon>Ecdysozoa</taxon>
        <taxon>Arthropoda</taxon>
        <taxon>Chelicerata</taxon>
        <taxon>Arachnida</taxon>
        <taxon>Araneae</taxon>
        <taxon>Araneomorphae</taxon>
        <taxon>Entelegynae</taxon>
        <taxon>Araneoidea</taxon>
        <taxon>Araneidae</taxon>
        <taxon>Caerostris</taxon>
    </lineage>
</organism>
<accession>A0AAV4RQP7</accession>
<dbReference type="Proteomes" id="UP001054837">
    <property type="component" value="Unassembled WGS sequence"/>
</dbReference>
<comment type="caution">
    <text evidence="1">The sequence shown here is derived from an EMBL/GenBank/DDBJ whole genome shotgun (WGS) entry which is preliminary data.</text>
</comment>
<sequence length="114" mass="12595">MKLRAYYCAVFGFGVDCCSDVKISCQSLLGWTKTRGILGIGVGASRGVASVVSRFTCEGVFMIILRYLGIHRFLFRFYYQVFPGVLNPSWSRGLGCFDLVLIEDLVVSASMSIS</sequence>
<evidence type="ECO:0000313" key="1">
    <source>
        <dbReference type="EMBL" id="GIY22661.1"/>
    </source>
</evidence>
<name>A0AAV4RQP7_9ARAC</name>
<proteinExistence type="predicted"/>
<protein>
    <submittedName>
        <fullName evidence="1">Uncharacterized protein</fullName>
    </submittedName>
</protein>
<gene>
    <name evidence="1" type="ORF">CDAR_202781</name>
</gene>